<dbReference type="SUPFAM" id="SSF56436">
    <property type="entry name" value="C-type lectin-like"/>
    <property type="match status" value="1"/>
</dbReference>
<dbReference type="InterPro" id="IPR005532">
    <property type="entry name" value="SUMF_dom"/>
</dbReference>
<sequence>MMTETKGDNAASRERLLLMAKAFGEEPLLSLPNGAVATLEEGYIPLLVNFSFEDKAAKGLRKLKDQAEPEPAVYFSALELVRDNATLALIGDTGSGKSTFAKHLAFSLGQGDIPQNDVVRNDNGVVHTEEWGSEKVLPVFLTVTKGLSFNALLARLAPDLSALQGADETLLLILDGVEAAGQEASVLLEAAVAFQSRHPKMRILALIETQAAKRLSLPPSFACHEFLPLLKAQRRRAVIRFTGRAPADTASVLSKGASNPAQFVMALKGAGQEETAEGIVDRWVEKLAEDAETADFLCGLAYDALAGQSKDGNLFPVVRASQLLAARHLAKKPLEIAVSQFTKNPDLWTPVIRSLAERLNAKSTTGGLIEALIDSGDLRGVLLAAGLLSEPSLSQEKIMPHLLDIIERGLLSAAEREMAGRIVSRWGDPRDLEALADVPGGTFTFGSSTHPNSTPPHGIEVQAFKVGLYPVTNRAYASFVTETGRLWRSADRFVEERQSAPATDLTWRDARAYCEWLTEKWRSDGRIGKDEIVRLPTEPEWERAARGDQPDQDGAIVYPWGDGWAEDVANSEEAGFNDSCTVGLFPKGRSPCGCYDMAGQVWEWCTTLWGDGMATPSFQYPYRDDDGREDLDAAPSIRRVLRGGCFSSGRLKACCTYRGSLEPDGFWRGNGFRIVVAKERWVAPDDGISCHTSPA</sequence>
<dbReference type="InterPro" id="IPR016187">
    <property type="entry name" value="CTDL_fold"/>
</dbReference>
<dbReference type="Pfam" id="PF03781">
    <property type="entry name" value="FGE-sulfatase"/>
    <property type="match status" value="1"/>
</dbReference>
<dbReference type="EC" id="1.14.99.50" evidence="2"/>
<dbReference type="PANTHER" id="PTHR23150:SF19">
    <property type="entry name" value="FORMYLGLYCINE-GENERATING ENZYME"/>
    <property type="match status" value="1"/>
</dbReference>
<dbReference type="InterPro" id="IPR042095">
    <property type="entry name" value="SUMF_sf"/>
</dbReference>
<organism evidence="2 3">
    <name type="scientific">Agrobacterium larrymoorei</name>
    <dbReference type="NCBI Taxonomy" id="160699"/>
    <lineage>
        <taxon>Bacteria</taxon>
        <taxon>Pseudomonadati</taxon>
        <taxon>Pseudomonadota</taxon>
        <taxon>Alphaproteobacteria</taxon>
        <taxon>Hyphomicrobiales</taxon>
        <taxon>Rhizobiaceae</taxon>
        <taxon>Rhizobium/Agrobacterium group</taxon>
        <taxon>Agrobacterium</taxon>
    </lineage>
</organism>
<evidence type="ECO:0000313" key="2">
    <source>
        <dbReference type="EMBL" id="MDR6100213.1"/>
    </source>
</evidence>
<reference evidence="2" key="1">
    <citation type="submission" date="2023-08" db="EMBL/GenBank/DDBJ databases">
        <title>Functional and genomic diversity of the sorghum phyllosphere microbiome.</title>
        <authorList>
            <person name="Shade A."/>
        </authorList>
    </citation>
    <scope>NUCLEOTIDE SEQUENCE</scope>
    <source>
        <strain evidence="2">SORGH_AS_0974</strain>
    </source>
</reference>
<dbReference type="PANTHER" id="PTHR23150">
    <property type="entry name" value="SULFATASE MODIFYING FACTOR 1, 2"/>
    <property type="match status" value="1"/>
</dbReference>
<dbReference type="InterPro" id="IPR051043">
    <property type="entry name" value="Sulfatase_Mod_Factor_Kinase"/>
</dbReference>
<keyword evidence="2" id="KW-0560">Oxidoreductase</keyword>
<accession>A0AAJ2B4K3</accession>
<dbReference type="AlphaFoldDB" id="A0AAJ2B4K3"/>
<comment type="caution">
    <text evidence="2">The sequence shown here is derived from an EMBL/GenBank/DDBJ whole genome shotgun (WGS) entry which is preliminary data.</text>
</comment>
<evidence type="ECO:0000259" key="1">
    <source>
        <dbReference type="Pfam" id="PF03781"/>
    </source>
</evidence>
<dbReference type="Proteomes" id="UP001255601">
    <property type="component" value="Unassembled WGS sequence"/>
</dbReference>
<dbReference type="GO" id="GO:0120147">
    <property type="term" value="F:formylglycine-generating oxidase activity"/>
    <property type="evidence" value="ECO:0007669"/>
    <property type="project" value="TreeGrafter"/>
</dbReference>
<name>A0AAJ2B4K3_9HYPH</name>
<dbReference type="GO" id="GO:0044875">
    <property type="term" value="F:gamma-glutamyl hercynylcysteine sulfoxide synthase activity"/>
    <property type="evidence" value="ECO:0007669"/>
    <property type="project" value="UniProtKB-EC"/>
</dbReference>
<protein>
    <submittedName>
        <fullName evidence="2">Iron(II)-dependent oxidoreductase</fullName>
        <ecNumber evidence="2">1.14.99.50</ecNumber>
    </submittedName>
</protein>
<proteinExistence type="predicted"/>
<evidence type="ECO:0000313" key="3">
    <source>
        <dbReference type="Proteomes" id="UP001255601"/>
    </source>
</evidence>
<gene>
    <name evidence="2" type="ORF">QE369_000391</name>
</gene>
<dbReference type="EMBL" id="JAVIZC010000001">
    <property type="protein sequence ID" value="MDR6100213.1"/>
    <property type="molecule type" value="Genomic_DNA"/>
</dbReference>
<dbReference type="Gene3D" id="3.90.1580.10">
    <property type="entry name" value="paralog of FGE (formylglycine-generating enzyme)"/>
    <property type="match status" value="1"/>
</dbReference>
<feature type="domain" description="Sulfatase-modifying factor enzyme-like" evidence="1">
    <location>
        <begin position="436"/>
        <end position="675"/>
    </location>
</feature>